<dbReference type="InterPro" id="IPR013099">
    <property type="entry name" value="K_chnl_dom"/>
</dbReference>
<dbReference type="Pfam" id="PF07885">
    <property type="entry name" value="Ion_trans_2"/>
    <property type="match status" value="2"/>
</dbReference>
<evidence type="ECO:0000256" key="7">
    <source>
        <dbReference type="ARBA" id="ARBA00022958"/>
    </source>
</evidence>
<dbReference type="GO" id="GO:0022841">
    <property type="term" value="F:potassium ion leak channel activity"/>
    <property type="evidence" value="ECO:0007669"/>
    <property type="project" value="TreeGrafter"/>
</dbReference>
<dbReference type="SUPFAM" id="SSF81324">
    <property type="entry name" value="Voltage-gated potassium channels"/>
    <property type="match status" value="2"/>
</dbReference>
<evidence type="ECO:0000256" key="1">
    <source>
        <dbReference type="ARBA" id="ARBA00004141"/>
    </source>
</evidence>
<keyword evidence="5 12" id="KW-0812">Transmembrane</keyword>
<keyword evidence="16" id="KW-1185">Reference proteome</keyword>
<dbReference type="PRINTS" id="PR01333">
    <property type="entry name" value="2POREKCHANEL"/>
</dbReference>
<accession>A0A914ANR1</accession>
<dbReference type="GO" id="GO:0015271">
    <property type="term" value="F:outward rectifier potassium channel activity"/>
    <property type="evidence" value="ECO:0007669"/>
    <property type="project" value="TreeGrafter"/>
</dbReference>
<name>A0A914ANR1_PATMI</name>
<evidence type="ECO:0000256" key="6">
    <source>
        <dbReference type="ARBA" id="ARBA00022826"/>
    </source>
</evidence>
<keyword evidence="10 13" id="KW-0472">Membrane</keyword>
<evidence type="ECO:0000256" key="2">
    <source>
        <dbReference type="ARBA" id="ARBA00006666"/>
    </source>
</evidence>
<evidence type="ECO:0000256" key="4">
    <source>
        <dbReference type="ARBA" id="ARBA00022538"/>
    </source>
</evidence>
<feature type="transmembrane region" description="Helical" evidence="13">
    <location>
        <begin position="58"/>
        <end position="82"/>
    </location>
</feature>
<dbReference type="EnsemblMetazoa" id="XM_038209141.1">
    <property type="protein sequence ID" value="XP_038065069.1"/>
    <property type="gene ID" value="LOC119735440"/>
</dbReference>
<evidence type="ECO:0000259" key="14">
    <source>
        <dbReference type="Pfam" id="PF07885"/>
    </source>
</evidence>
<dbReference type="InterPro" id="IPR003092">
    <property type="entry name" value="2pore_dom_K_chnl_TASK"/>
</dbReference>
<organism evidence="15 16">
    <name type="scientific">Patiria miniata</name>
    <name type="common">Bat star</name>
    <name type="synonym">Asterina miniata</name>
    <dbReference type="NCBI Taxonomy" id="46514"/>
    <lineage>
        <taxon>Eukaryota</taxon>
        <taxon>Metazoa</taxon>
        <taxon>Echinodermata</taxon>
        <taxon>Eleutherozoa</taxon>
        <taxon>Asterozoa</taxon>
        <taxon>Asteroidea</taxon>
        <taxon>Valvatacea</taxon>
        <taxon>Valvatida</taxon>
        <taxon>Asterinidae</taxon>
        <taxon>Patiria</taxon>
    </lineage>
</organism>
<feature type="transmembrane region" description="Helical" evidence="13">
    <location>
        <begin position="244"/>
        <end position="263"/>
    </location>
</feature>
<comment type="subcellular location">
    <subcellularLocation>
        <location evidence="1">Membrane</location>
        <topology evidence="1">Multi-pass membrane protein</topology>
    </subcellularLocation>
</comment>
<dbReference type="GeneID" id="119735440"/>
<keyword evidence="8 13" id="KW-1133">Transmembrane helix</keyword>
<feature type="domain" description="Potassium channel" evidence="14">
    <location>
        <begin position="160"/>
        <end position="217"/>
    </location>
</feature>
<evidence type="ECO:0000256" key="3">
    <source>
        <dbReference type="ARBA" id="ARBA00022448"/>
    </source>
</evidence>
<dbReference type="InterPro" id="IPR003280">
    <property type="entry name" value="2pore_dom_K_chnl"/>
</dbReference>
<dbReference type="RefSeq" id="XP_038065069.1">
    <property type="nucleotide sequence ID" value="XM_038209141.1"/>
</dbReference>
<protein>
    <recommendedName>
        <fullName evidence="14">Potassium channel domain-containing protein</fullName>
    </recommendedName>
</protein>
<evidence type="ECO:0000256" key="9">
    <source>
        <dbReference type="ARBA" id="ARBA00023065"/>
    </source>
</evidence>
<evidence type="ECO:0000256" key="10">
    <source>
        <dbReference type="ARBA" id="ARBA00023136"/>
    </source>
</evidence>
<dbReference type="AlphaFoldDB" id="A0A914ANR1"/>
<feature type="transmembrane region" description="Helical" evidence="13">
    <location>
        <begin position="192"/>
        <end position="212"/>
    </location>
</feature>
<evidence type="ECO:0000256" key="13">
    <source>
        <dbReference type="SAM" id="Phobius"/>
    </source>
</evidence>
<dbReference type="GO" id="GO:0030322">
    <property type="term" value="P:stabilization of membrane potential"/>
    <property type="evidence" value="ECO:0007669"/>
    <property type="project" value="TreeGrafter"/>
</dbReference>
<evidence type="ECO:0000256" key="11">
    <source>
        <dbReference type="ARBA" id="ARBA00023303"/>
    </source>
</evidence>
<dbReference type="Proteomes" id="UP000887568">
    <property type="component" value="Unplaced"/>
</dbReference>
<keyword evidence="6" id="KW-0631">Potassium channel</keyword>
<proteinExistence type="inferred from homology"/>
<keyword evidence="3 12" id="KW-0813">Transport</keyword>
<keyword evidence="9 12" id="KW-0406">Ion transport</keyword>
<evidence type="ECO:0000256" key="12">
    <source>
        <dbReference type="RuleBase" id="RU003857"/>
    </source>
</evidence>
<feature type="transmembrane region" description="Helical" evidence="13">
    <location>
        <begin position="275"/>
        <end position="294"/>
    </location>
</feature>
<dbReference type="PRINTS" id="PR01095">
    <property type="entry name" value="TASKCHANNEL"/>
</dbReference>
<evidence type="ECO:0000256" key="8">
    <source>
        <dbReference type="ARBA" id="ARBA00022989"/>
    </source>
</evidence>
<sequence length="341" mass="37412">MADRGPGEAVDSALSYSVLENDADIYTGPSDEYGPRINYARGAGSGKSGRLYLGLRAAAPHVILVTTYIAFLLVGGAFFFLLEGKAGGAEDVATDVEYMEYQLVKERMDKMMDHLNLTQAEMETMGNWSLLWKALDYMVEGPYGLDFDFGPDHHRKSVRDELSFGRSVMFCATTIATIGYGDSIPQTATGKLLVVIFSLVGIPLTLIVYADIGKLLAKGVSLLVDRWRYRGGAPKRQTDTDPEAPVILVLIILVVFILLAAAIMSLLEGWYYQDALYFTFITLTTIGFGDIVPISHHDHVSSFIFLLLFFLLSFSVLAMCIVLLLPKTMALISKVAGKVGF</sequence>
<evidence type="ECO:0000313" key="15">
    <source>
        <dbReference type="EnsemblMetazoa" id="XP_038065069.1"/>
    </source>
</evidence>
<evidence type="ECO:0000256" key="5">
    <source>
        <dbReference type="ARBA" id="ARBA00022692"/>
    </source>
</evidence>
<dbReference type="GO" id="GO:0005886">
    <property type="term" value="C:plasma membrane"/>
    <property type="evidence" value="ECO:0007669"/>
    <property type="project" value="TreeGrafter"/>
</dbReference>
<evidence type="ECO:0000313" key="16">
    <source>
        <dbReference type="Proteomes" id="UP000887568"/>
    </source>
</evidence>
<comment type="similarity">
    <text evidence="2 12">Belongs to the two pore domain potassium channel (TC 1.A.1.8) family.</text>
</comment>
<keyword evidence="11 12" id="KW-0407">Ion channel</keyword>
<feature type="transmembrane region" description="Helical" evidence="13">
    <location>
        <begin position="300"/>
        <end position="325"/>
    </location>
</feature>
<keyword evidence="7" id="KW-0630">Potassium</keyword>
<dbReference type="OMA" id="CATTMAT"/>
<keyword evidence="4" id="KW-0633">Potassium transport</keyword>
<dbReference type="PANTHER" id="PTHR11003:SF330">
    <property type="entry name" value="POTASSIUM CHANNEL DOMAIN-CONTAINING PROTEIN"/>
    <property type="match status" value="1"/>
</dbReference>
<dbReference type="Gene3D" id="1.10.287.70">
    <property type="match status" value="1"/>
</dbReference>
<reference evidence="15" key="1">
    <citation type="submission" date="2022-11" db="UniProtKB">
        <authorList>
            <consortium name="EnsemblMetazoa"/>
        </authorList>
    </citation>
    <scope>IDENTIFICATION</scope>
</reference>
<dbReference type="PANTHER" id="PTHR11003">
    <property type="entry name" value="POTASSIUM CHANNEL, SUBFAMILY K"/>
    <property type="match status" value="1"/>
</dbReference>
<feature type="domain" description="Potassium channel" evidence="14">
    <location>
        <begin position="253"/>
        <end position="319"/>
    </location>
</feature>
<dbReference type="OrthoDB" id="297496at2759"/>